<dbReference type="GO" id="GO:0005524">
    <property type="term" value="F:ATP binding"/>
    <property type="evidence" value="ECO:0007669"/>
    <property type="project" value="UniProtKB-UniRule"/>
</dbReference>
<dbReference type="Gene3D" id="1.20.5.1930">
    <property type="match status" value="1"/>
</dbReference>
<dbReference type="Pfam" id="PF02518">
    <property type="entry name" value="HATPase_c"/>
    <property type="match status" value="1"/>
</dbReference>
<dbReference type="GO" id="GO:0004721">
    <property type="term" value="F:phosphoprotein phosphatase activity"/>
    <property type="evidence" value="ECO:0007669"/>
    <property type="project" value="UniProtKB-UniRule"/>
</dbReference>
<comment type="subcellular location">
    <subcellularLocation>
        <location evidence="7">Cytoplasm</location>
    </subcellularLocation>
</comment>
<gene>
    <name evidence="10" type="ORF">HNQ34_001344</name>
</gene>
<dbReference type="Gene3D" id="3.30.565.10">
    <property type="entry name" value="Histidine kinase-like ATPase, C-terminal domain"/>
    <property type="match status" value="1"/>
</dbReference>
<feature type="domain" description="Histidine kinase" evidence="9">
    <location>
        <begin position="184"/>
        <end position="381"/>
    </location>
</feature>
<keyword evidence="7" id="KW-0378">Hydrolase</keyword>
<dbReference type="EC" id="2.7.13.3" evidence="7"/>
<evidence type="ECO:0000256" key="8">
    <source>
        <dbReference type="SAM" id="Coils"/>
    </source>
</evidence>
<keyword evidence="7" id="KW-0963">Cytoplasm</keyword>
<keyword evidence="2 7" id="KW-0808">Transferase</keyword>
<sequence>MFLHKKLDAKELDKIVEKMIDTVHHSKDEIFHISEQSRQEHERLLNELTETKKLVNTVIREADQLEMHARLARQRLSEVNRHFSRYSEMEIRETYEKAHELQMKVTMVREQEKQLRLRRDELEWRLAALKETIQRADHLISQITVVLHYLNSDLRQVGEFIEGARQKQEFGLKIIEAQEEERKRLSREIHDGPAQLLAHVMMRSDLMERIFRERSVDEAIEEVRDFKKMVRSALYEVRRIIYDLRPMALDDLGLIPTLRKYLQTVEEYNKKTRISFVHIGEEKRLPARFEVAIFRLVQESVQNALKHADASEIQVKMEMKKEHVFLMVKDNGKGFDTTQKKENAFGLIGMKERVELLEGTMNIRSQIGVGTTVFIQIPLNM</sequence>
<comment type="function">
    <text evidence="7">Member of the two-component regulatory system DegS/DegU, which plays an important role in the transition growth phase.</text>
</comment>
<keyword evidence="8" id="KW-0175">Coiled coil</keyword>
<dbReference type="Pfam" id="PF05384">
    <property type="entry name" value="DegS"/>
    <property type="match status" value="1"/>
</dbReference>
<reference evidence="10 11" key="1">
    <citation type="submission" date="2020-08" db="EMBL/GenBank/DDBJ databases">
        <title>Genomic Encyclopedia of Type Strains, Phase IV (KMG-IV): sequencing the most valuable type-strain genomes for metagenomic binning, comparative biology and taxonomic classification.</title>
        <authorList>
            <person name="Goeker M."/>
        </authorList>
    </citation>
    <scope>NUCLEOTIDE SEQUENCE [LARGE SCALE GENOMIC DNA]</scope>
    <source>
        <strain evidence="10 11">DSM 16325</strain>
    </source>
</reference>
<comment type="caution">
    <text evidence="10">The sequence shown here is derived from an EMBL/GenBank/DDBJ whole genome shotgun (WGS) entry which is preliminary data.</text>
</comment>
<dbReference type="GO" id="GO:0046983">
    <property type="term" value="F:protein dimerization activity"/>
    <property type="evidence" value="ECO:0007669"/>
    <property type="project" value="InterPro"/>
</dbReference>
<evidence type="ECO:0000256" key="1">
    <source>
        <dbReference type="ARBA" id="ARBA00000085"/>
    </source>
</evidence>
<dbReference type="InterPro" id="IPR011712">
    <property type="entry name" value="Sig_transdc_His_kin_sub3_dim/P"/>
</dbReference>
<dbReference type="GO" id="GO:0016020">
    <property type="term" value="C:membrane"/>
    <property type="evidence" value="ECO:0007669"/>
    <property type="project" value="InterPro"/>
</dbReference>
<dbReference type="InterPro" id="IPR036890">
    <property type="entry name" value="HATPase_C_sf"/>
</dbReference>
<dbReference type="InterPro" id="IPR005467">
    <property type="entry name" value="His_kinase_dom"/>
</dbReference>
<keyword evidence="3 7" id="KW-0547">Nucleotide-binding</keyword>
<dbReference type="InterPro" id="IPR016381">
    <property type="entry name" value="Sig_transdc_His_kinase_DegS"/>
</dbReference>
<comment type="catalytic activity">
    <reaction evidence="1 7">
        <text>ATP + protein L-histidine = ADP + protein N-phospho-L-histidine.</text>
        <dbReference type="EC" id="2.7.13.3"/>
    </reaction>
</comment>
<dbReference type="GO" id="GO:0000155">
    <property type="term" value="F:phosphorelay sensor kinase activity"/>
    <property type="evidence" value="ECO:0007669"/>
    <property type="project" value="UniProtKB-UniRule"/>
</dbReference>
<dbReference type="InterPro" id="IPR003594">
    <property type="entry name" value="HATPase_dom"/>
</dbReference>
<keyword evidence="6 7" id="KW-0902">Two-component regulatory system</keyword>
<dbReference type="AlphaFoldDB" id="A0A7W8MVG3"/>
<dbReference type="PIRSF" id="PIRSF003169">
    <property type="entry name" value="STHK_DegS"/>
    <property type="match status" value="1"/>
</dbReference>
<dbReference type="EC" id="3.1.3.-" evidence="7"/>
<dbReference type="PROSITE" id="PS50109">
    <property type="entry name" value="HIS_KIN"/>
    <property type="match status" value="1"/>
</dbReference>
<dbReference type="RefSeq" id="WP_183252806.1">
    <property type="nucleotide sequence ID" value="NZ_JACHEP010000004.1"/>
</dbReference>
<dbReference type="PANTHER" id="PTHR24421:SF55">
    <property type="entry name" value="SENSOR HISTIDINE KINASE YDFH"/>
    <property type="match status" value="1"/>
</dbReference>
<evidence type="ECO:0000256" key="7">
    <source>
        <dbReference type="PIRNR" id="PIRNR003169"/>
    </source>
</evidence>
<organism evidence="10 11">
    <name type="scientific">Anoxybacteroides tepidamans</name>
    <dbReference type="NCBI Taxonomy" id="265948"/>
    <lineage>
        <taxon>Bacteria</taxon>
        <taxon>Bacillati</taxon>
        <taxon>Bacillota</taxon>
        <taxon>Bacilli</taxon>
        <taxon>Bacillales</taxon>
        <taxon>Anoxybacillaceae</taxon>
        <taxon>Anoxybacteroides</taxon>
    </lineage>
</organism>
<evidence type="ECO:0000256" key="4">
    <source>
        <dbReference type="ARBA" id="ARBA00022777"/>
    </source>
</evidence>
<protein>
    <recommendedName>
        <fullName evidence="7">Signal transduction histidine-protein kinase/phosphatase DegS</fullName>
        <ecNumber evidence="7">2.7.13.3</ecNumber>
        <ecNumber evidence="7">3.1.3.-</ecNumber>
    </recommendedName>
</protein>
<evidence type="ECO:0000313" key="10">
    <source>
        <dbReference type="EMBL" id="MBB5324251.1"/>
    </source>
</evidence>
<dbReference type="SMART" id="SM00387">
    <property type="entry name" value="HATPase_c"/>
    <property type="match status" value="1"/>
</dbReference>
<evidence type="ECO:0000256" key="2">
    <source>
        <dbReference type="ARBA" id="ARBA00022679"/>
    </source>
</evidence>
<evidence type="ECO:0000256" key="6">
    <source>
        <dbReference type="ARBA" id="ARBA00023012"/>
    </source>
</evidence>
<dbReference type="CDD" id="cd16917">
    <property type="entry name" value="HATPase_UhpB-NarQ-NarX-like"/>
    <property type="match status" value="1"/>
</dbReference>
<keyword evidence="7" id="KW-0904">Protein phosphatase</keyword>
<dbReference type="InterPro" id="IPR008595">
    <property type="entry name" value="DegS"/>
</dbReference>
<proteinExistence type="predicted"/>
<dbReference type="InterPro" id="IPR050482">
    <property type="entry name" value="Sensor_HK_TwoCompSys"/>
</dbReference>
<keyword evidence="4 7" id="KW-0418">Kinase</keyword>
<name>A0A7W8MVG3_9BACL</name>
<evidence type="ECO:0000256" key="3">
    <source>
        <dbReference type="ARBA" id="ARBA00022741"/>
    </source>
</evidence>
<dbReference type="Proteomes" id="UP000520011">
    <property type="component" value="Unassembled WGS sequence"/>
</dbReference>
<dbReference type="PANTHER" id="PTHR24421">
    <property type="entry name" value="NITRATE/NITRITE SENSOR PROTEIN NARX-RELATED"/>
    <property type="match status" value="1"/>
</dbReference>
<dbReference type="SUPFAM" id="SSF55874">
    <property type="entry name" value="ATPase domain of HSP90 chaperone/DNA topoisomerase II/histidine kinase"/>
    <property type="match status" value="1"/>
</dbReference>
<evidence type="ECO:0000256" key="5">
    <source>
        <dbReference type="ARBA" id="ARBA00022840"/>
    </source>
</evidence>
<keyword evidence="5 7" id="KW-0067">ATP-binding</keyword>
<accession>A0A7W8MVG3</accession>
<feature type="coiled-coil region" evidence="8">
    <location>
        <begin position="112"/>
        <end position="139"/>
    </location>
</feature>
<evidence type="ECO:0000259" key="9">
    <source>
        <dbReference type="PROSITE" id="PS50109"/>
    </source>
</evidence>
<dbReference type="EMBL" id="JACHEP010000004">
    <property type="protein sequence ID" value="MBB5324251.1"/>
    <property type="molecule type" value="Genomic_DNA"/>
</dbReference>
<dbReference type="GO" id="GO:0005737">
    <property type="term" value="C:cytoplasm"/>
    <property type="evidence" value="ECO:0007669"/>
    <property type="project" value="UniProtKB-SubCell"/>
</dbReference>
<evidence type="ECO:0000313" key="11">
    <source>
        <dbReference type="Proteomes" id="UP000520011"/>
    </source>
</evidence>
<keyword evidence="11" id="KW-1185">Reference proteome</keyword>
<dbReference type="Pfam" id="PF07730">
    <property type="entry name" value="HisKA_3"/>
    <property type="match status" value="1"/>
</dbReference>